<dbReference type="InterPro" id="IPR003593">
    <property type="entry name" value="AAA+_ATPase"/>
</dbReference>
<evidence type="ECO:0000256" key="1">
    <source>
        <dbReference type="ARBA" id="ARBA00004496"/>
    </source>
</evidence>
<dbReference type="AlphaFoldDB" id="A0A9J6ZA22"/>
<dbReference type="InterPro" id="IPR014721">
    <property type="entry name" value="Ribsml_uS5_D2-typ_fold_subgr"/>
</dbReference>
<comment type="catalytic activity">
    <reaction evidence="9 10 13">
        <text>Hydrolysis of proteins in presence of ATP.</text>
        <dbReference type="EC" id="3.4.21.53"/>
    </reaction>
</comment>
<dbReference type="PIRSF" id="PIRSF001174">
    <property type="entry name" value="Lon_proteas"/>
    <property type="match status" value="1"/>
</dbReference>
<dbReference type="InterPro" id="IPR020568">
    <property type="entry name" value="Ribosomal_Su5_D2-typ_SF"/>
</dbReference>
<dbReference type="EMBL" id="CP097899">
    <property type="protein sequence ID" value="URN92876.1"/>
    <property type="molecule type" value="Genomic_DNA"/>
</dbReference>
<dbReference type="FunFam" id="1.20.5.5270:FF:000002">
    <property type="entry name" value="Lon protease homolog"/>
    <property type="match status" value="1"/>
</dbReference>
<dbReference type="Proteomes" id="UP001056756">
    <property type="component" value="Chromosome"/>
</dbReference>
<dbReference type="InterPro" id="IPR003111">
    <property type="entry name" value="Lon_prtase_N"/>
</dbReference>
<dbReference type="PRINTS" id="PR00830">
    <property type="entry name" value="ENDOLAPTASE"/>
</dbReference>
<evidence type="ECO:0000313" key="18">
    <source>
        <dbReference type="EMBL" id="URN92876.1"/>
    </source>
</evidence>
<organism evidence="18 19">
    <name type="scientific">Candidatus Pristimantibacillus lignocellulolyticus</name>
    <dbReference type="NCBI Taxonomy" id="2994561"/>
    <lineage>
        <taxon>Bacteria</taxon>
        <taxon>Bacillati</taxon>
        <taxon>Bacillota</taxon>
        <taxon>Bacilli</taxon>
        <taxon>Bacillales</taxon>
        <taxon>Paenibacillaceae</taxon>
        <taxon>Candidatus Pristimantibacillus</taxon>
    </lineage>
</organism>
<gene>
    <name evidence="9 18" type="primary">lon</name>
    <name evidence="18" type="ORF">NAG76_13600</name>
</gene>
<name>A0A9J6ZA22_9BACL</name>
<dbReference type="Gene3D" id="1.20.58.1480">
    <property type="match status" value="1"/>
</dbReference>
<dbReference type="PROSITE" id="PS01046">
    <property type="entry name" value="LON_SER"/>
    <property type="match status" value="1"/>
</dbReference>
<evidence type="ECO:0000256" key="4">
    <source>
        <dbReference type="ARBA" id="ARBA00022741"/>
    </source>
</evidence>
<evidence type="ECO:0000313" key="19">
    <source>
        <dbReference type="Proteomes" id="UP001056756"/>
    </source>
</evidence>
<comment type="subcellular location">
    <subcellularLocation>
        <location evidence="1 9 10">Cytoplasm</location>
    </subcellularLocation>
</comment>
<feature type="coiled-coil region" evidence="15">
    <location>
        <begin position="190"/>
        <end position="254"/>
    </location>
</feature>
<dbReference type="Pfam" id="PF05362">
    <property type="entry name" value="Lon_C"/>
    <property type="match status" value="1"/>
</dbReference>
<dbReference type="GO" id="GO:0004252">
    <property type="term" value="F:serine-type endopeptidase activity"/>
    <property type="evidence" value="ECO:0007669"/>
    <property type="project" value="UniProtKB-UniRule"/>
</dbReference>
<evidence type="ECO:0000256" key="11">
    <source>
        <dbReference type="PIRSR" id="PIRSR001174-1"/>
    </source>
</evidence>
<evidence type="ECO:0000259" key="16">
    <source>
        <dbReference type="PROSITE" id="PS51786"/>
    </source>
</evidence>
<evidence type="ECO:0000256" key="8">
    <source>
        <dbReference type="ARBA" id="ARBA00023016"/>
    </source>
</evidence>
<keyword evidence="6 9" id="KW-0720">Serine protease</keyword>
<comment type="induction">
    <text evidence="9">By heat shock.</text>
</comment>
<dbReference type="GO" id="GO:0006515">
    <property type="term" value="P:protein quality control for misfolded or incompletely synthesized proteins"/>
    <property type="evidence" value="ECO:0007669"/>
    <property type="project" value="UniProtKB-UniRule"/>
</dbReference>
<dbReference type="SMART" id="SM00382">
    <property type="entry name" value="AAA"/>
    <property type="match status" value="1"/>
</dbReference>
<dbReference type="GO" id="GO:0016887">
    <property type="term" value="F:ATP hydrolysis activity"/>
    <property type="evidence" value="ECO:0007669"/>
    <property type="project" value="UniProtKB-UniRule"/>
</dbReference>
<dbReference type="Pfam" id="PF22667">
    <property type="entry name" value="Lon_lid"/>
    <property type="match status" value="1"/>
</dbReference>
<dbReference type="InterPro" id="IPR015947">
    <property type="entry name" value="PUA-like_sf"/>
</dbReference>
<evidence type="ECO:0000256" key="10">
    <source>
        <dbReference type="PIRNR" id="PIRNR001174"/>
    </source>
</evidence>
<feature type="active site" evidence="9 11">
    <location>
        <position position="723"/>
    </location>
</feature>
<dbReference type="PROSITE" id="PS51787">
    <property type="entry name" value="LON_N"/>
    <property type="match status" value="1"/>
</dbReference>
<evidence type="ECO:0000256" key="3">
    <source>
        <dbReference type="ARBA" id="ARBA00022670"/>
    </source>
</evidence>
<dbReference type="FunFam" id="3.30.230.10:FF:000010">
    <property type="entry name" value="Lon protease"/>
    <property type="match status" value="1"/>
</dbReference>
<dbReference type="KEGG" id="plig:NAG76_13600"/>
<evidence type="ECO:0000256" key="5">
    <source>
        <dbReference type="ARBA" id="ARBA00022801"/>
    </source>
</evidence>
<dbReference type="GO" id="GO:0005737">
    <property type="term" value="C:cytoplasm"/>
    <property type="evidence" value="ECO:0007669"/>
    <property type="project" value="UniProtKB-SubCell"/>
</dbReference>
<dbReference type="CDD" id="cd19500">
    <property type="entry name" value="RecA-like_Lon"/>
    <property type="match status" value="1"/>
</dbReference>
<feature type="active site" evidence="9 11">
    <location>
        <position position="680"/>
    </location>
</feature>
<dbReference type="GO" id="GO:0034605">
    <property type="term" value="P:cellular response to heat"/>
    <property type="evidence" value="ECO:0007669"/>
    <property type="project" value="UniProtKB-UniRule"/>
</dbReference>
<dbReference type="Gene3D" id="2.30.130.40">
    <property type="entry name" value="LON domain-like"/>
    <property type="match status" value="1"/>
</dbReference>
<accession>A0A9J6ZA22</accession>
<dbReference type="Gene3D" id="3.40.50.300">
    <property type="entry name" value="P-loop containing nucleotide triphosphate hydrolases"/>
    <property type="match status" value="1"/>
</dbReference>
<dbReference type="Pfam" id="PF02190">
    <property type="entry name" value="LON_substr_bdg"/>
    <property type="match status" value="1"/>
</dbReference>
<dbReference type="Pfam" id="PF00004">
    <property type="entry name" value="AAA"/>
    <property type="match status" value="1"/>
</dbReference>
<protein>
    <recommendedName>
        <fullName evidence="9 10">Lon protease</fullName>
        <ecNumber evidence="9 10">3.4.21.53</ecNumber>
    </recommendedName>
    <alternativeName>
        <fullName evidence="9">ATP-dependent protease La</fullName>
    </alternativeName>
</protein>
<evidence type="ECO:0000259" key="17">
    <source>
        <dbReference type="PROSITE" id="PS51787"/>
    </source>
</evidence>
<dbReference type="PROSITE" id="PS51786">
    <property type="entry name" value="LON_PROTEOLYTIC"/>
    <property type="match status" value="1"/>
</dbReference>
<dbReference type="InterPro" id="IPR054594">
    <property type="entry name" value="Lon_lid"/>
</dbReference>
<keyword evidence="15" id="KW-0175">Coiled coil</keyword>
<evidence type="ECO:0000256" key="14">
    <source>
        <dbReference type="RuleBase" id="RU000591"/>
    </source>
</evidence>
<dbReference type="SMART" id="SM00464">
    <property type="entry name" value="LON"/>
    <property type="match status" value="1"/>
</dbReference>
<dbReference type="InterPro" id="IPR003959">
    <property type="entry name" value="ATPase_AAA_core"/>
</dbReference>
<dbReference type="PANTHER" id="PTHR10046">
    <property type="entry name" value="ATP DEPENDENT LON PROTEASE FAMILY MEMBER"/>
    <property type="match status" value="1"/>
</dbReference>
<proteinExistence type="evidence at transcript level"/>
<dbReference type="Gene3D" id="1.20.5.5270">
    <property type="match status" value="1"/>
</dbReference>
<dbReference type="Gene3D" id="1.10.8.60">
    <property type="match status" value="1"/>
</dbReference>
<evidence type="ECO:0000256" key="9">
    <source>
        <dbReference type="HAMAP-Rule" id="MF_01973"/>
    </source>
</evidence>
<dbReference type="SUPFAM" id="SSF88697">
    <property type="entry name" value="PUA domain-like"/>
    <property type="match status" value="1"/>
</dbReference>
<dbReference type="Gene3D" id="3.30.230.10">
    <property type="match status" value="1"/>
</dbReference>
<dbReference type="NCBIfam" id="NF008053">
    <property type="entry name" value="PRK10787.1"/>
    <property type="match status" value="1"/>
</dbReference>
<keyword evidence="4 9" id="KW-0547">Nucleotide-binding</keyword>
<keyword evidence="3 9" id="KW-0645">Protease</keyword>
<evidence type="ECO:0000256" key="7">
    <source>
        <dbReference type="ARBA" id="ARBA00022840"/>
    </source>
</evidence>
<dbReference type="InterPro" id="IPR027065">
    <property type="entry name" value="Lon_Prtase"/>
</dbReference>
<dbReference type="GO" id="GO:0005524">
    <property type="term" value="F:ATP binding"/>
    <property type="evidence" value="ECO:0007669"/>
    <property type="project" value="UniProtKB-UniRule"/>
</dbReference>
<comment type="subunit">
    <text evidence="9 10">Homohexamer. Organized in a ring with a central cavity.</text>
</comment>
<dbReference type="InterPro" id="IPR008269">
    <property type="entry name" value="Lon_proteolytic"/>
</dbReference>
<keyword evidence="2 9" id="KW-0963">Cytoplasm</keyword>
<dbReference type="InterPro" id="IPR004815">
    <property type="entry name" value="Lon_bac/euk-typ"/>
</dbReference>
<dbReference type="NCBIfam" id="TIGR00763">
    <property type="entry name" value="lon"/>
    <property type="match status" value="1"/>
</dbReference>
<dbReference type="HAMAP" id="MF_01973">
    <property type="entry name" value="lon_bact"/>
    <property type="match status" value="1"/>
</dbReference>
<feature type="domain" description="Lon proteolytic" evidence="16">
    <location>
        <begin position="593"/>
        <end position="774"/>
    </location>
</feature>
<feature type="domain" description="Lon N-terminal" evidence="17">
    <location>
        <begin position="11"/>
        <end position="204"/>
    </location>
</feature>
<comment type="function">
    <text evidence="9">ATP-dependent serine protease that mediates the selective degradation of mutant and abnormal proteins as well as certain short-lived regulatory proteins. Required for cellular homeostasis and for survival from DNA damage and developmental changes induced by stress. Degrades polypeptides processively to yield small peptide fragments that are 5 to 10 amino acids long. Binds to DNA in a double-stranded, site-specific manner.</text>
</comment>
<dbReference type="EC" id="3.4.21.53" evidence="9 10"/>
<sequence length="780" mass="87493">MGTSKTKTRRIPLLPLRGLLVYPSMVLHLDVGRDKSIRALEKAMLDDQNILLVSQAEVNIENPLEEDIFRIGTIAKVKQMLKLPNGTIRVLAEGIVRAEIQDYLDNEQYYEVIVQELPEPTEQSPQVDALMRTVLSQFENYVSLSKKVTPETYAAVSDIEEAGRLADVITSHLALKIKEKQLILETTDVEKRLEALLDLLNNEREVLEMERQINQRVKKQMEKTQKEYYLREQMKAIQKELGEKEGRLGEVEELRNQLEEGQLPDAVAEKVNKEIDRLEKMPQSSAEGGIIRNYIDWLLALPWHQLTDDDLDIINAEQILNDDHYGLEKPKERVLEYLAVQKLVKKMKGPILCLVGPPGVGKTSLAKSIAKSLGRKFVRISLGGVRDEAEIRGHRRTYVGAMPGRIMQGMKSAGTKNPVFLLDEIDKMASDFRGDPSSALLEVLDPEQNSTFSDHFVEVPFDLSSVMFVTTANSLQTIPRPLLDRMEILQVPGYTELEKLEIAKRYLFRKQRADHGLQDEQLTIDDEAISFIIREYTREAGVRNLEQQIAALSRKAAKAFVSDEQLQTIHIDRQQVKKWLGQPRFRYGMVDARNQIGAVTGLAWTEVGGDTLVIEVSTMPGSGKLNLTGKLGDVMKESAQAAFSYIRAHADELGVSSDFHEKLDIHIHIPEGAIPKDGPSAGITMATALISALSGRYVSKEVAMTGEITLRGRVLPIGGLKEKSLAAHRAGIKKVLLPIDNTRDLDEIPESIKQEVEFVPVAHLDEVLAHALVAKENEEQ</sequence>
<evidence type="ECO:0000256" key="12">
    <source>
        <dbReference type="PIRSR" id="PIRSR001174-2"/>
    </source>
</evidence>
<dbReference type="InterPro" id="IPR027417">
    <property type="entry name" value="P-loop_NTPase"/>
</dbReference>
<dbReference type="SUPFAM" id="SSF54211">
    <property type="entry name" value="Ribosomal protein S5 domain 2-like"/>
    <property type="match status" value="1"/>
</dbReference>
<reference evidence="18" key="1">
    <citation type="submission" date="2022-05" db="EMBL/GenBank/DDBJ databases">
        <title>Novel bacterial taxa in a minimal lignocellulolytic consortium and its capacity to transform plastics disclosed by genome-resolved metagenomics.</title>
        <authorList>
            <person name="Rodriguez C.A.D."/>
            <person name="Diaz-Garcia L."/>
            <person name="Herrera K."/>
            <person name="Tarazona N.A."/>
            <person name="Sproer C."/>
            <person name="Overmann J."/>
            <person name="Jimenez D.J."/>
        </authorList>
    </citation>
    <scope>NUCLEOTIDE SEQUENCE</scope>
    <source>
        <strain evidence="18">MAG5</strain>
    </source>
</reference>
<dbReference type="SUPFAM" id="SSF52540">
    <property type="entry name" value="P-loop containing nucleoside triphosphate hydrolases"/>
    <property type="match status" value="1"/>
</dbReference>
<evidence type="ECO:0000256" key="2">
    <source>
        <dbReference type="ARBA" id="ARBA00022490"/>
    </source>
</evidence>
<dbReference type="FunFam" id="3.40.50.300:FF:000382">
    <property type="entry name" value="Lon protease homolog 2, peroxisomal"/>
    <property type="match status" value="1"/>
</dbReference>
<evidence type="ECO:0000256" key="13">
    <source>
        <dbReference type="PROSITE-ProRule" id="PRU01122"/>
    </source>
</evidence>
<comment type="similarity">
    <text evidence="9 10 13 14">Belongs to the peptidase S16 family.</text>
</comment>
<dbReference type="GO" id="GO:0043565">
    <property type="term" value="F:sequence-specific DNA binding"/>
    <property type="evidence" value="ECO:0007669"/>
    <property type="project" value="UniProtKB-UniRule"/>
</dbReference>
<dbReference type="InterPro" id="IPR027543">
    <property type="entry name" value="Lon_bac"/>
</dbReference>
<dbReference type="InterPro" id="IPR046336">
    <property type="entry name" value="Lon_prtase_N_sf"/>
</dbReference>
<keyword evidence="8 9" id="KW-0346">Stress response</keyword>
<evidence type="ECO:0000256" key="6">
    <source>
        <dbReference type="ARBA" id="ARBA00022825"/>
    </source>
</evidence>
<dbReference type="GO" id="GO:0004176">
    <property type="term" value="F:ATP-dependent peptidase activity"/>
    <property type="evidence" value="ECO:0007669"/>
    <property type="project" value="UniProtKB-UniRule"/>
</dbReference>
<keyword evidence="7 9" id="KW-0067">ATP-binding</keyword>
<feature type="binding site" evidence="9 12">
    <location>
        <begin position="356"/>
        <end position="363"/>
    </location>
    <ligand>
        <name>ATP</name>
        <dbReference type="ChEBI" id="CHEBI:30616"/>
    </ligand>
</feature>
<dbReference type="InterPro" id="IPR008268">
    <property type="entry name" value="Peptidase_S16_AS"/>
</dbReference>
<evidence type="ECO:0000256" key="15">
    <source>
        <dbReference type="SAM" id="Coils"/>
    </source>
</evidence>
<keyword evidence="5 9" id="KW-0378">Hydrolase</keyword>